<dbReference type="Gene3D" id="3.20.20.150">
    <property type="entry name" value="Divalent-metal-dependent TIM barrel enzymes"/>
    <property type="match status" value="1"/>
</dbReference>
<dbReference type="PANTHER" id="PTHR43489">
    <property type="entry name" value="ISOMERASE"/>
    <property type="match status" value="1"/>
</dbReference>
<dbReference type="PROSITE" id="PS51318">
    <property type="entry name" value="TAT"/>
    <property type="match status" value="1"/>
</dbReference>
<dbReference type="AlphaFoldDB" id="A0A5C5XI00"/>
<sequence>MTYHQSLSRRGFLQGSAALAASLPMLGYAMPVQYDSLQGRFYKTLKIGMVGVKGSLVDKFRAAKDAGFDGIELSAPGFNIDEVNHAIQEVDFPVDGNVCAGHWGVRHTDPDPAVRAEALKTLKQALRDTHAIGGHTVLLVVGHGKDGTPEECWDRSVENIAQAVPLAAELGVHIAIENVWNQFLYDHDGNEKQSADLFIKYVDEFHSPWVGMQFDIGNHWKYGNAAEWIEQLDHRIIKLDVKGFSRKDDKFTKIGEGDIDWPAIQKALLKINFQGWCAAEVGGGDLERLKEVSANMDKAFGLV</sequence>
<proteinExistence type="predicted"/>
<keyword evidence="1" id="KW-0413">Isomerase</keyword>
<organism evidence="3 4">
    <name type="scientific">Rubinisphaera italica</name>
    <dbReference type="NCBI Taxonomy" id="2527969"/>
    <lineage>
        <taxon>Bacteria</taxon>
        <taxon>Pseudomonadati</taxon>
        <taxon>Planctomycetota</taxon>
        <taxon>Planctomycetia</taxon>
        <taxon>Planctomycetales</taxon>
        <taxon>Planctomycetaceae</taxon>
        <taxon>Rubinisphaera</taxon>
    </lineage>
</organism>
<accession>A0A5C5XI00</accession>
<comment type="caution">
    <text evidence="3">The sequence shown here is derived from an EMBL/GenBank/DDBJ whole genome shotgun (WGS) entry which is preliminary data.</text>
</comment>
<dbReference type="NCBIfam" id="TIGR01409">
    <property type="entry name" value="TAT_signal_seq"/>
    <property type="match status" value="1"/>
</dbReference>
<dbReference type="GO" id="GO:0016853">
    <property type="term" value="F:isomerase activity"/>
    <property type="evidence" value="ECO:0007669"/>
    <property type="project" value="UniProtKB-KW"/>
</dbReference>
<evidence type="ECO:0000256" key="1">
    <source>
        <dbReference type="ARBA" id="ARBA00023235"/>
    </source>
</evidence>
<dbReference type="InterPro" id="IPR013022">
    <property type="entry name" value="Xyl_isomerase-like_TIM-brl"/>
</dbReference>
<dbReference type="Proteomes" id="UP000316095">
    <property type="component" value="Unassembled WGS sequence"/>
</dbReference>
<dbReference type="Pfam" id="PF01261">
    <property type="entry name" value="AP_endonuc_2"/>
    <property type="match status" value="1"/>
</dbReference>
<dbReference type="EMBL" id="SJPG01000001">
    <property type="protein sequence ID" value="TWT62328.1"/>
    <property type="molecule type" value="Genomic_DNA"/>
</dbReference>
<dbReference type="RefSeq" id="WP_146504199.1">
    <property type="nucleotide sequence ID" value="NZ_SJPG01000001.1"/>
</dbReference>
<dbReference type="InterPro" id="IPR006311">
    <property type="entry name" value="TAT_signal"/>
</dbReference>
<protein>
    <submittedName>
        <fullName evidence="3">Fructoselysine 3-epimerase</fullName>
    </submittedName>
</protein>
<dbReference type="InterPro" id="IPR050417">
    <property type="entry name" value="Sugar_Epim/Isomerase"/>
</dbReference>
<gene>
    <name evidence="3" type="ORF">Pan54_30690</name>
</gene>
<dbReference type="SUPFAM" id="SSF51658">
    <property type="entry name" value="Xylose isomerase-like"/>
    <property type="match status" value="1"/>
</dbReference>
<dbReference type="OrthoDB" id="9782669at2"/>
<evidence type="ECO:0000313" key="3">
    <source>
        <dbReference type="EMBL" id="TWT62328.1"/>
    </source>
</evidence>
<reference evidence="3 4" key="1">
    <citation type="submission" date="2019-02" db="EMBL/GenBank/DDBJ databases">
        <title>Deep-cultivation of Planctomycetes and their phenomic and genomic characterization uncovers novel biology.</title>
        <authorList>
            <person name="Wiegand S."/>
            <person name="Jogler M."/>
            <person name="Boedeker C."/>
            <person name="Pinto D."/>
            <person name="Vollmers J."/>
            <person name="Rivas-Marin E."/>
            <person name="Kohn T."/>
            <person name="Peeters S.H."/>
            <person name="Heuer A."/>
            <person name="Rast P."/>
            <person name="Oberbeckmann S."/>
            <person name="Bunk B."/>
            <person name="Jeske O."/>
            <person name="Meyerdierks A."/>
            <person name="Storesund J.E."/>
            <person name="Kallscheuer N."/>
            <person name="Luecker S."/>
            <person name="Lage O.M."/>
            <person name="Pohl T."/>
            <person name="Merkel B.J."/>
            <person name="Hornburger P."/>
            <person name="Mueller R.-W."/>
            <person name="Bruemmer F."/>
            <person name="Labrenz M."/>
            <person name="Spormann A.M."/>
            <person name="Op Den Camp H."/>
            <person name="Overmann J."/>
            <person name="Amann R."/>
            <person name="Jetten M.S.M."/>
            <person name="Mascher T."/>
            <person name="Medema M.H."/>
            <person name="Devos D.P."/>
            <person name="Kaster A.-K."/>
            <person name="Ovreas L."/>
            <person name="Rohde M."/>
            <person name="Galperin M.Y."/>
            <person name="Jogler C."/>
        </authorList>
    </citation>
    <scope>NUCLEOTIDE SEQUENCE [LARGE SCALE GENOMIC DNA]</scope>
    <source>
        <strain evidence="3 4">Pan54</strain>
    </source>
</reference>
<dbReference type="InterPro" id="IPR019546">
    <property type="entry name" value="TAT_signal_bac_arc"/>
</dbReference>
<evidence type="ECO:0000259" key="2">
    <source>
        <dbReference type="Pfam" id="PF01261"/>
    </source>
</evidence>
<dbReference type="InterPro" id="IPR036237">
    <property type="entry name" value="Xyl_isomerase-like_sf"/>
</dbReference>
<dbReference type="PANTHER" id="PTHR43489:SF7">
    <property type="entry name" value="3-DEHYDRO-D-GULOSIDE 4-EPIMERASE-RELATED"/>
    <property type="match status" value="1"/>
</dbReference>
<keyword evidence="4" id="KW-1185">Reference proteome</keyword>
<feature type="domain" description="Xylose isomerase-like TIM barrel" evidence="2">
    <location>
        <begin position="60"/>
        <end position="284"/>
    </location>
</feature>
<evidence type="ECO:0000313" key="4">
    <source>
        <dbReference type="Proteomes" id="UP000316095"/>
    </source>
</evidence>
<name>A0A5C5XI00_9PLAN</name>